<dbReference type="InterPro" id="IPR051448">
    <property type="entry name" value="CdaR-like_regulators"/>
</dbReference>
<keyword evidence="3" id="KW-1185">Reference proteome</keyword>
<dbReference type="RefSeq" id="WP_377391805.1">
    <property type="nucleotide sequence ID" value="NZ_JBHSAN010000027.1"/>
</dbReference>
<dbReference type="EMBL" id="JBHUOF010000012">
    <property type="protein sequence ID" value="MFD2799753.1"/>
    <property type="molecule type" value="Genomic_DNA"/>
</dbReference>
<dbReference type="PANTHER" id="PTHR33744">
    <property type="entry name" value="CARBOHYDRATE DIACID REGULATOR"/>
    <property type="match status" value="1"/>
</dbReference>
<dbReference type="Proteomes" id="UP001597478">
    <property type="component" value="Unassembled WGS sequence"/>
</dbReference>
<reference evidence="3" key="1">
    <citation type="journal article" date="2019" name="Int. J. Syst. Evol. Microbiol.">
        <title>The Global Catalogue of Microorganisms (GCM) 10K type strain sequencing project: providing services to taxonomists for standard genome sequencing and annotation.</title>
        <authorList>
            <consortium name="The Broad Institute Genomics Platform"/>
            <consortium name="The Broad Institute Genome Sequencing Center for Infectious Disease"/>
            <person name="Wu L."/>
            <person name="Ma J."/>
        </authorList>
    </citation>
    <scope>NUCLEOTIDE SEQUENCE [LARGE SCALE GENOMIC DNA]</scope>
    <source>
        <strain evidence="3">IBRC-M 10906</strain>
    </source>
</reference>
<feature type="domain" description="PucR C-terminal helix-turn-helix" evidence="1">
    <location>
        <begin position="446"/>
        <end position="503"/>
    </location>
</feature>
<dbReference type="Pfam" id="PF13556">
    <property type="entry name" value="HTH_30"/>
    <property type="match status" value="1"/>
</dbReference>
<evidence type="ECO:0000259" key="1">
    <source>
        <dbReference type="Pfam" id="PF13556"/>
    </source>
</evidence>
<name>A0ABW5W701_9PSEU</name>
<comment type="caution">
    <text evidence="2">The sequence shown here is derived from an EMBL/GenBank/DDBJ whole genome shotgun (WGS) entry which is preliminary data.</text>
</comment>
<gene>
    <name evidence="2" type="ORF">ACFS2C_10150</name>
</gene>
<dbReference type="PANTHER" id="PTHR33744:SF17">
    <property type="entry name" value="CONSERVED PROTEIN"/>
    <property type="match status" value="1"/>
</dbReference>
<dbReference type="Gene3D" id="1.10.10.2840">
    <property type="entry name" value="PucR C-terminal helix-turn-helix domain"/>
    <property type="match status" value="1"/>
</dbReference>
<dbReference type="InterPro" id="IPR025736">
    <property type="entry name" value="PucR_C-HTH_dom"/>
</dbReference>
<accession>A0ABW5W701</accession>
<sequence length="525" mass="55981">MVTLDRLVNVLGGYGARLIGPRAERDVELHSVAMHDPTADEPVVGDVFLAVGVPSVTRGLELAAQAHSRAVLVRGASGPDTAEQARRAGLAVLVVDPAVSWSQVAGAVYGLVLEGRETEAGRGPSDLFALADTLAGAVGGAVTIEDPHSRVMAYSGAQQDADPARHDTILGRRVPEPVRELFERRGVFAHLAASDAPLFVPAAPEHGLHGRMVVAVRAGRELLGSVWVACRAPLDDRRRRVFAEGAHTVALHLLRSRISADLERQVESELVIELLDGTADAAAVIGKLGLPPGRLRVVALQAHTDERHGAILLAFERATTGFGWSRPGRSTMFGNTVYTVLPAGEDAGPARDWLRDITAGLPGHVTFAAGIGGAAGPGELPASRQEADESLALHALHPHRDVVSYEQSWDEILLQRLRTAASAGRIPDRGPIAELARHDAVHGTGYLRTLRAWLECHGDRVAAAAELGVHQNTVRYRLRKMAEIADLGLADPRKRLAMLITLAVADEPGPFSARTFRRPPPVSHP</sequence>
<organism evidence="2 3">
    <name type="scientific">Prauserella oleivorans</name>
    <dbReference type="NCBI Taxonomy" id="1478153"/>
    <lineage>
        <taxon>Bacteria</taxon>
        <taxon>Bacillati</taxon>
        <taxon>Actinomycetota</taxon>
        <taxon>Actinomycetes</taxon>
        <taxon>Pseudonocardiales</taxon>
        <taxon>Pseudonocardiaceae</taxon>
        <taxon>Prauserella</taxon>
    </lineage>
</organism>
<evidence type="ECO:0000313" key="2">
    <source>
        <dbReference type="EMBL" id="MFD2799753.1"/>
    </source>
</evidence>
<dbReference type="InterPro" id="IPR042070">
    <property type="entry name" value="PucR_C-HTH_sf"/>
</dbReference>
<proteinExistence type="predicted"/>
<evidence type="ECO:0000313" key="3">
    <source>
        <dbReference type="Proteomes" id="UP001597478"/>
    </source>
</evidence>
<protein>
    <submittedName>
        <fullName evidence="2">PucR family transcriptional regulator</fullName>
    </submittedName>
</protein>